<protein>
    <submittedName>
        <fullName evidence="1">Uncharacterized protein</fullName>
    </submittedName>
</protein>
<evidence type="ECO:0000313" key="2">
    <source>
        <dbReference type="Proteomes" id="UP001218188"/>
    </source>
</evidence>
<reference evidence="1" key="1">
    <citation type="submission" date="2023-03" db="EMBL/GenBank/DDBJ databases">
        <title>Massive genome expansion in bonnet fungi (Mycena s.s.) driven by repeated elements and novel gene families across ecological guilds.</title>
        <authorList>
            <consortium name="Lawrence Berkeley National Laboratory"/>
            <person name="Harder C.B."/>
            <person name="Miyauchi S."/>
            <person name="Viragh M."/>
            <person name="Kuo A."/>
            <person name="Thoen E."/>
            <person name="Andreopoulos B."/>
            <person name="Lu D."/>
            <person name="Skrede I."/>
            <person name="Drula E."/>
            <person name="Henrissat B."/>
            <person name="Morin E."/>
            <person name="Kohler A."/>
            <person name="Barry K."/>
            <person name="LaButti K."/>
            <person name="Morin E."/>
            <person name="Salamov A."/>
            <person name="Lipzen A."/>
            <person name="Mereny Z."/>
            <person name="Hegedus B."/>
            <person name="Baldrian P."/>
            <person name="Stursova M."/>
            <person name="Weitz H."/>
            <person name="Taylor A."/>
            <person name="Grigoriev I.V."/>
            <person name="Nagy L.G."/>
            <person name="Martin F."/>
            <person name="Kauserud H."/>
        </authorList>
    </citation>
    <scope>NUCLEOTIDE SEQUENCE</scope>
    <source>
        <strain evidence="1">CBHHK200</strain>
    </source>
</reference>
<comment type="caution">
    <text evidence="1">The sequence shown here is derived from an EMBL/GenBank/DDBJ whole genome shotgun (WGS) entry which is preliminary data.</text>
</comment>
<evidence type="ECO:0000313" key="1">
    <source>
        <dbReference type="EMBL" id="KAJ7035374.1"/>
    </source>
</evidence>
<organism evidence="1 2">
    <name type="scientific">Mycena alexandri</name>
    <dbReference type="NCBI Taxonomy" id="1745969"/>
    <lineage>
        <taxon>Eukaryota</taxon>
        <taxon>Fungi</taxon>
        <taxon>Dikarya</taxon>
        <taxon>Basidiomycota</taxon>
        <taxon>Agaricomycotina</taxon>
        <taxon>Agaricomycetes</taxon>
        <taxon>Agaricomycetidae</taxon>
        <taxon>Agaricales</taxon>
        <taxon>Marasmiineae</taxon>
        <taxon>Mycenaceae</taxon>
        <taxon>Mycena</taxon>
    </lineage>
</organism>
<dbReference type="EMBL" id="JARJCM010000050">
    <property type="protein sequence ID" value="KAJ7035374.1"/>
    <property type="molecule type" value="Genomic_DNA"/>
</dbReference>
<gene>
    <name evidence="1" type="ORF">C8F04DRAFT_1344199</name>
</gene>
<accession>A0AAD6SWJ6</accession>
<dbReference type="AlphaFoldDB" id="A0AAD6SWJ6"/>
<name>A0AAD6SWJ6_9AGAR</name>
<dbReference type="Proteomes" id="UP001218188">
    <property type="component" value="Unassembled WGS sequence"/>
</dbReference>
<sequence length="252" mass="27950">MHPALRMSVLDELPSTVQRMALAAAGGSEENLCTIQRLVDDIPHHHREKSRVFLPVFYTNLDQAKIPIGDELDDPSMFTAGPVHSAMISLHQIHSMALRILLPANVFSDLWPKLWKWVQFFDAYRFADANETGPALVTSRADVEEFMEGAGGSIEDMASLILGYVDLMAQDDFGLGGEIFHFIHNVETCLDYRPVAPPMLGPLCSALCSAGKLALVVYTKQVVFMVQHPRDPFFTLFPVTLGVLINQGPSQR</sequence>
<proteinExistence type="predicted"/>
<keyword evidence="2" id="KW-1185">Reference proteome</keyword>